<organism evidence="4 5">
    <name type="scientific">Argiope bruennichi</name>
    <name type="common">Wasp spider</name>
    <name type="synonym">Aranea bruennichi</name>
    <dbReference type="NCBI Taxonomy" id="94029"/>
    <lineage>
        <taxon>Eukaryota</taxon>
        <taxon>Metazoa</taxon>
        <taxon>Ecdysozoa</taxon>
        <taxon>Arthropoda</taxon>
        <taxon>Chelicerata</taxon>
        <taxon>Arachnida</taxon>
        <taxon>Araneae</taxon>
        <taxon>Araneomorphae</taxon>
        <taxon>Entelegynae</taxon>
        <taxon>Araneoidea</taxon>
        <taxon>Araneidae</taxon>
        <taxon>Argiope</taxon>
    </lineage>
</organism>
<dbReference type="GO" id="GO:0008201">
    <property type="term" value="F:heparin binding"/>
    <property type="evidence" value="ECO:0007669"/>
    <property type="project" value="TreeGrafter"/>
</dbReference>
<dbReference type="GO" id="GO:0005576">
    <property type="term" value="C:extracellular region"/>
    <property type="evidence" value="ECO:0007669"/>
    <property type="project" value="UniProtKB-SubCell"/>
</dbReference>
<accession>A0A8T0FKW6</accession>
<protein>
    <submittedName>
        <fullName evidence="4">Uncharacterized protein</fullName>
    </submittedName>
</protein>
<name>A0A8T0FKW6_ARGBR</name>
<dbReference type="Proteomes" id="UP000807504">
    <property type="component" value="Unassembled WGS sequence"/>
</dbReference>
<keyword evidence="5" id="KW-1185">Reference proteome</keyword>
<dbReference type="EMBL" id="JABXBU010000003">
    <property type="protein sequence ID" value="KAF8791847.1"/>
    <property type="molecule type" value="Genomic_DNA"/>
</dbReference>
<feature type="signal peptide" evidence="3">
    <location>
        <begin position="1"/>
        <end position="26"/>
    </location>
</feature>
<keyword evidence="3" id="KW-0732">Signal</keyword>
<comment type="subcellular location">
    <subcellularLocation>
        <location evidence="1">Secreted</location>
    </subcellularLocation>
</comment>
<dbReference type="InterPro" id="IPR051666">
    <property type="entry name" value="SP_Capacitation_Regulator"/>
</dbReference>
<proteinExistence type="predicted"/>
<evidence type="ECO:0000256" key="3">
    <source>
        <dbReference type="SAM" id="SignalP"/>
    </source>
</evidence>
<comment type="caution">
    <text evidence="4">The sequence shown here is derived from an EMBL/GenBank/DDBJ whole genome shotgun (WGS) entry which is preliminary data.</text>
</comment>
<reference evidence="4" key="1">
    <citation type="journal article" date="2020" name="bioRxiv">
        <title>Chromosome-level reference genome of the European wasp spider Argiope bruennichi: a resource for studies on range expansion and evolutionary adaptation.</title>
        <authorList>
            <person name="Sheffer M.M."/>
            <person name="Hoppe A."/>
            <person name="Krehenwinkel H."/>
            <person name="Uhl G."/>
            <person name="Kuss A.W."/>
            <person name="Jensen L."/>
            <person name="Jensen C."/>
            <person name="Gillespie R.G."/>
            <person name="Hoff K.J."/>
            <person name="Prost S."/>
        </authorList>
    </citation>
    <scope>NUCLEOTIDE SEQUENCE</scope>
</reference>
<gene>
    <name evidence="4" type="ORF">HNY73_003518</name>
</gene>
<feature type="chain" id="PRO_5035768738" evidence="3">
    <location>
        <begin position="27"/>
        <end position="1331"/>
    </location>
</feature>
<evidence type="ECO:0000313" key="4">
    <source>
        <dbReference type="EMBL" id="KAF8791847.1"/>
    </source>
</evidence>
<dbReference type="GO" id="GO:0009986">
    <property type="term" value="C:cell surface"/>
    <property type="evidence" value="ECO:0007669"/>
    <property type="project" value="TreeGrafter"/>
</dbReference>
<evidence type="ECO:0000313" key="5">
    <source>
        <dbReference type="Proteomes" id="UP000807504"/>
    </source>
</evidence>
<keyword evidence="2" id="KW-0964">Secreted</keyword>
<reference evidence="4" key="2">
    <citation type="submission" date="2020-06" db="EMBL/GenBank/DDBJ databases">
        <authorList>
            <person name="Sheffer M."/>
        </authorList>
    </citation>
    <scope>NUCLEOTIDE SEQUENCE</scope>
</reference>
<dbReference type="PANTHER" id="PTHR22918">
    <property type="entry name" value="SEMINAL PLASMA PROTEIN"/>
    <property type="match status" value="1"/>
</dbReference>
<dbReference type="PANTHER" id="PTHR22918:SF6">
    <property type="entry name" value="EG:8D8.1 PROTEIN-RELATED"/>
    <property type="match status" value="1"/>
</dbReference>
<evidence type="ECO:0000256" key="1">
    <source>
        <dbReference type="ARBA" id="ARBA00004613"/>
    </source>
</evidence>
<sequence length="1331" mass="149193">MNFITSLVGLSEIVLFLSLQTRLVLSEENRTQSLNLAPRLANFKTNVHQLLEGMRIRKKRWFQQPDEQPAKPGTPSHQLRVGTLAQEYGLSYLSDFNLTFWISFQHQSTYHILVGTQQGSMMLFELSDEDDREANTVALSVQEHIASKAMAFSYFDEQWFVVLQSSGELTWLRLYQKVNRGLEGRQMIVLDGESDFDMAMIKGVHYLAVVTYRAAVHQSMLTLYHWTQTQFDMIASRPVQVARSVSCWVLDGSLYLAVAQERNEEGNYRIGSPIFLYNAMDDDGLVLLQVLSTYGPRKVKHFFMSGSHYIIFFGQEDAVIYWWSNDQFLFWQRLEGTAFASDAAVLAMADGEAMMVIALKEEAYFYAQDFSGRYIGAFLMSLPEHLGHELVFFIARDPPGLGVYAPFQISMEVTRLADESQMHIEEANRNLGRVWVKNRNQTITAEVVVTGEQKITGNIHFDGTIIVPSLNLHSTSDDVSINGILISRIYNFALRKEGNQTFKHPLTIDHISSENVWTNTLNGIPVDDLLLLLGEQTVNGNLEFFDITTQDIAVNRVNSIPVESFVTTSSVQTIGDLKNFAILKSQFIDVDGETNGEDLQKFSQQIVSIFDDDEITAQCTVESTLEIKGNLYLMGLINNLVSLVQLSTSSVLKHTDQTLKGPFVFTSQVDVLENLDVSGYINSIDTTQLVTLSTEQTISGDVLFQEQLTIKVDLISNNINGIDLDKTAIKKTTEPQFVGGFVTFSQQLTATEISMTEYVTLDTVDPSMLVQSIVRHVEGVVWGDETVFHDVVVLGDLVVSEGINGYTISDLPTTVWLKARTQIVEVPIYISKVTAEADMEVKTVNTFILDVDVAHSYKNETISSVKTFLNEIIIPRHVNTNKIVFNGLHTASIEDEMYRIPKDGKIHGTKRLKNLEVHGDIAAELFNDLQVNNLMHPTKPQEVNGKIRFPSETTVIQNVFYSDTVNFHTFKGTDLRIFIDNAVTKVPKYGIRNKKFSTIEGQHIILNEGSTLNGINFSETLGRIVTLNTRQEIPVQKTFIDSIELEKSSTVSYLNGKPWDGIINSVVLLDESSRISSQKAFTGDVQANHVTIAGLINGIDINQMALDAFMKSRDNVVKPPMIFLNHIIVDHLDAHTTIDGLSWNDLIYTHQDEKLETVLLLSDAILGANMRVDGLLNECDIVKIGEKALYSKKATQYINERIIVQQLNIIGNLHVKEKVNLISIDDIQRQFVTIAGDQIITSNAQLGPNVKVVVLNLLDLMNDIDIAEIMNDAVRHSIPQRISGLKNFDSVKADTLTASQVFIVESLDGIDVNGNLITQYGKLEIKPLMAT</sequence>
<evidence type="ECO:0000256" key="2">
    <source>
        <dbReference type="ARBA" id="ARBA00022525"/>
    </source>
</evidence>